<gene>
    <name evidence="2" type="ORF">KK1_013702</name>
</gene>
<evidence type="ECO:0000313" key="2">
    <source>
        <dbReference type="EMBL" id="KYP67374.1"/>
    </source>
</evidence>
<dbReference type="PANTHER" id="PTHR31900:SF30">
    <property type="entry name" value="SUPERFAMILY PROTEIN, PUTATIVE-RELATED"/>
    <property type="match status" value="1"/>
</dbReference>
<dbReference type="EMBL" id="CM003608">
    <property type="protein sequence ID" value="KYP67374.1"/>
    <property type="molecule type" value="Genomic_DNA"/>
</dbReference>
<dbReference type="Proteomes" id="UP000075243">
    <property type="component" value="Chromosome 6"/>
</dbReference>
<evidence type="ECO:0000313" key="3">
    <source>
        <dbReference type="Proteomes" id="UP000075243"/>
    </source>
</evidence>
<dbReference type="Pfam" id="PF24758">
    <property type="entry name" value="LRR_At5g56370"/>
    <property type="match status" value="1"/>
</dbReference>
<name>A0A151TJZ3_CAJCA</name>
<dbReference type="Gene3D" id="3.80.10.10">
    <property type="entry name" value="Ribonuclease Inhibitor"/>
    <property type="match status" value="1"/>
</dbReference>
<dbReference type="InterPro" id="IPR050232">
    <property type="entry name" value="FBL13/AtMIF1-like"/>
</dbReference>
<accession>A0A151TJZ3</accession>
<organism evidence="2 3">
    <name type="scientific">Cajanus cajan</name>
    <name type="common">Pigeon pea</name>
    <name type="synonym">Cajanus indicus</name>
    <dbReference type="NCBI Taxonomy" id="3821"/>
    <lineage>
        <taxon>Eukaryota</taxon>
        <taxon>Viridiplantae</taxon>
        <taxon>Streptophyta</taxon>
        <taxon>Embryophyta</taxon>
        <taxon>Tracheophyta</taxon>
        <taxon>Spermatophyta</taxon>
        <taxon>Magnoliopsida</taxon>
        <taxon>eudicotyledons</taxon>
        <taxon>Gunneridae</taxon>
        <taxon>Pentapetalae</taxon>
        <taxon>rosids</taxon>
        <taxon>fabids</taxon>
        <taxon>Fabales</taxon>
        <taxon>Fabaceae</taxon>
        <taxon>Papilionoideae</taxon>
        <taxon>50 kb inversion clade</taxon>
        <taxon>NPAAA clade</taxon>
        <taxon>indigoferoid/millettioid clade</taxon>
        <taxon>Phaseoleae</taxon>
        <taxon>Cajanus</taxon>
    </lineage>
</organism>
<dbReference type="SUPFAM" id="SSF52047">
    <property type="entry name" value="RNI-like"/>
    <property type="match status" value="1"/>
</dbReference>
<feature type="domain" description="F-box/LRR-repeat protein 15/At3g58940/PEG3-like LRR" evidence="1">
    <location>
        <begin position="2"/>
        <end position="87"/>
    </location>
</feature>
<dbReference type="Gramene" id="C.cajan_13294.t">
    <property type="protein sequence ID" value="C.cajan_13294.t.cds1"/>
    <property type="gene ID" value="C.cajan_13294"/>
</dbReference>
<sequence>MFSSKSLIHFHLTMPQVINLPPSIYFPNLKTLTLRYVIFPDTTPTQKLFSSCSSLEHLALVDCNWSKVRAVNIACSSLESVSIREWRDDDEAAKPDDENEPDVQNDAPCRITITGSSNLKTFSYDGDLINDYFLNSSAAITDGTVEVHTTTNDDLDAGHFVFKLLKALSNVEKLSITDFAVQVCMVSYSRHALIIYIDSHSLKCVILVVHITGSMRYTKFNPGFSFVQ</sequence>
<evidence type="ECO:0000259" key="1">
    <source>
        <dbReference type="Pfam" id="PF24758"/>
    </source>
</evidence>
<protein>
    <recommendedName>
        <fullName evidence="1">F-box/LRR-repeat protein 15/At3g58940/PEG3-like LRR domain-containing protein</fullName>
    </recommendedName>
</protein>
<dbReference type="InterPro" id="IPR055411">
    <property type="entry name" value="LRR_FXL15/At3g58940/PEG3-like"/>
</dbReference>
<proteinExistence type="predicted"/>
<keyword evidence="3" id="KW-1185">Reference proteome</keyword>
<dbReference type="AlphaFoldDB" id="A0A151TJZ3"/>
<dbReference type="PANTHER" id="PTHR31900">
    <property type="entry name" value="F-BOX/RNI SUPERFAMILY PROTEIN-RELATED"/>
    <property type="match status" value="1"/>
</dbReference>
<dbReference type="InterPro" id="IPR032675">
    <property type="entry name" value="LRR_dom_sf"/>
</dbReference>
<reference evidence="2 3" key="1">
    <citation type="journal article" date="2012" name="Nat. Biotechnol.">
        <title>Draft genome sequence of pigeonpea (Cajanus cajan), an orphan legume crop of resource-poor farmers.</title>
        <authorList>
            <person name="Varshney R.K."/>
            <person name="Chen W."/>
            <person name="Li Y."/>
            <person name="Bharti A.K."/>
            <person name="Saxena R.K."/>
            <person name="Schlueter J.A."/>
            <person name="Donoghue M.T."/>
            <person name="Azam S."/>
            <person name="Fan G."/>
            <person name="Whaley A.M."/>
            <person name="Farmer A.D."/>
            <person name="Sheridan J."/>
            <person name="Iwata A."/>
            <person name="Tuteja R."/>
            <person name="Penmetsa R.V."/>
            <person name="Wu W."/>
            <person name="Upadhyaya H.D."/>
            <person name="Yang S.P."/>
            <person name="Shah T."/>
            <person name="Saxena K.B."/>
            <person name="Michael T."/>
            <person name="McCombie W.R."/>
            <person name="Yang B."/>
            <person name="Zhang G."/>
            <person name="Yang H."/>
            <person name="Wang J."/>
            <person name="Spillane C."/>
            <person name="Cook D.R."/>
            <person name="May G.D."/>
            <person name="Xu X."/>
            <person name="Jackson S.A."/>
        </authorList>
    </citation>
    <scope>NUCLEOTIDE SEQUENCE [LARGE SCALE GENOMIC DNA]</scope>
    <source>
        <strain evidence="3">cv. Asha</strain>
    </source>
</reference>